<evidence type="ECO:0000256" key="13">
    <source>
        <dbReference type="PROSITE-ProRule" id="PRU10141"/>
    </source>
</evidence>
<evidence type="ECO:0000313" key="16">
    <source>
        <dbReference type="EMBL" id="KAK4468082.1"/>
    </source>
</evidence>
<reference evidence="16" key="2">
    <citation type="journal article" date="2023" name="Infect Dis Poverty">
        <title>Chromosome-scale genome of the human blood fluke Schistosoma mekongi and its implications for public health.</title>
        <authorList>
            <person name="Zhou M."/>
            <person name="Xu L."/>
            <person name="Xu D."/>
            <person name="Chen W."/>
            <person name="Khan J."/>
            <person name="Hu Y."/>
            <person name="Huang H."/>
            <person name="Wei H."/>
            <person name="Zhang Y."/>
            <person name="Chusongsang P."/>
            <person name="Tanasarnprasert K."/>
            <person name="Hu X."/>
            <person name="Limpanont Y."/>
            <person name="Lv Z."/>
        </authorList>
    </citation>
    <scope>NUCLEOTIDE SEQUENCE</scope>
    <source>
        <strain evidence="16">LV_2022a</strain>
    </source>
</reference>
<dbReference type="Gene3D" id="1.10.510.10">
    <property type="entry name" value="Transferase(Phosphotransferase) domain 1"/>
    <property type="match status" value="1"/>
</dbReference>
<evidence type="ECO:0000256" key="11">
    <source>
        <dbReference type="ARBA" id="ARBA00049299"/>
    </source>
</evidence>
<dbReference type="PROSITE" id="PS00108">
    <property type="entry name" value="PROTEIN_KINASE_ST"/>
    <property type="match status" value="1"/>
</dbReference>
<evidence type="ECO:0000256" key="10">
    <source>
        <dbReference type="ARBA" id="ARBA00049014"/>
    </source>
</evidence>
<evidence type="ECO:0000256" key="3">
    <source>
        <dbReference type="ARBA" id="ARBA00022679"/>
    </source>
</evidence>
<dbReference type="EMBL" id="JALJAT010000007">
    <property type="protein sequence ID" value="KAK4468082.1"/>
    <property type="molecule type" value="Genomic_DNA"/>
</dbReference>
<keyword evidence="7" id="KW-0829">Tyrosine-protein kinase</keyword>
<evidence type="ECO:0000313" key="17">
    <source>
        <dbReference type="Proteomes" id="UP001292079"/>
    </source>
</evidence>
<evidence type="ECO:0000256" key="4">
    <source>
        <dbReference type="ARBA" id="ARBA00022741"/>
    </source>
</evidence>
<evidence type="ECO:0000256" key="5">
    <source>
        <dbReference type="ARBA" id="ARBA00022777"/>
    </source>
</evidence>
<keyword evidence="5" id="KW-0418">Kinase</keyword>
<name>A0AAE1Z751_SCHME</name>
<dbReference type="Gene3D" id="3.30.200.20">
    <property type="entry name" value="Phosphorylase Kinase, domain 1"/>
    <property type="match status" value="1"/>
</dbReference>
<keyword evidence="4 13" id="KW-0547">Nucleotide-binding</keyword>
<evidence type="ECO:0000259" key="15">
    <source>
        <dbReference type="PROSITE" id="PS50011"/>
    </source>
</evidence>
<keyword evidence="3" id="KW-0808">Transferase</keyword>
<dbReference type="AlphaFoldDB" id="A0AAE1Z751"/>
<dbReference type="Proteomes" id="UP001292079">
    <property type="component" value="Unassembled WGS sequence"/>
</dbReference>
<dbReference type="PANTHER" id="PTHR48013">
    <property type="entry name" value="DUAL SPECIFICITY MITOGEN-ACTIVATED PROTEIN KINASE KINASE 5-RELATED"/>
    <property type="match status" value="1"/>
</dbReference>
<protein>
    <recommendedName>
        <fullName evidence="9">mitogen-activated protein kinase kinase</fullName>
        <ecNumber evidence="9">2.7.12.2</ecNumber>
    </recommendedName>
</protein>
<evidence type="ECO:0000256" key="7">
    <source>
        <dbReference type="ARBA" id="ARBA00023137"/>
    </source>
</evidence>
<comment type="catalytic activity">
    <reaction evidence="11">
        <text>L-threonyl-[protein] + ATP = O-phospho-L-threonyl-[protein] + ADP + H(+)</text>
        <dbReference type="Rhea" id="RHEA:46608"/>
        <dbReference type="Rhea" id="RHEA-COMP:11060"/>
        <dbReference type="Rhea" id="RHEA-COMP:11605"/>
        <dbReference type="ChEBI" id="CHEBI:15378"/>
        <dbReference type="ChEBI" id="CHEBI:30013"/>
        <dbReference type="ChEBI" id="CHEBI:30616"/>
        <dbReference type="ChEBI" id="CHEBI:61977"/>
        <dbReference type="ChEBI" id="CHEBI:456216"/>
        <dbReference type="EC" id="2.7.12.2"/>
    </reaction>
</comment>
<gene>
    <name evidence="16" type="ORF">MN116_008253</name>
</gene>
<dbReference type="Pfam" id="PF00069">
    <property type="entry name" value="Pkinase"/>
    <property type="match status" value="1"/>
</dbReference>
<dbReference type="PROSITE" id="PS50011">
    <property type="entry name" value="PROTEIN_KINASE_DOM"/>
    <property type="match status" value="1"/>
</dbReference>
<feature type="binding site" evidence="13">
    <location>
        <position position="80"/>
    </location>
    <ligand>
        <name>ATP</name>
        <dbReference type="ChEBI" id="CHEBI:30616"/>
    </ligand>
</feature>
<dbReference type="GO" id="GO:0004674">
    <property type="term" value="F:protein serine/threonine kinase activity"/>
    <property type="evidence" value="ECO:0007669"/>
    <property type="project" value="UniProtKB-KW"/>
</dbReference>
<evidence type="ECO:0000256" key="6">
    <source>
        <dbReference type="ARBA" id="ARBA00022840"/>
    </source>
</evidence>
<dbReference type="InterPro" id="IPR000719">
    <property type="entry name" value="Prot_kinase_dom"/>
</dbReference>
<evidence type="ECO:0000256" key="1">
    <source>
        <dbReference type="ARBA" id="ARBA00022527"/>
    </source>
</evidence>
<dbReference type="SMART" id="SM00220">
    <property type="entry name" value="S_TKc"/>
    <property type="match status" value="1"/>
</dbReference>
<dbReference type="GO" id="GO:0005524">
    <property type="term" value="F:ATP binding"/>
    <property type="evidence" value="ECO:0007669"/>
    <property type="project" value="UniProtKB-UniRule"/>
</dbReference>
<evidence type="ECO:0000256" key="8">
    <source>
        <dbReference type="ARBA" id="ARBA00038035"/>
    </source>
</evidence>
<keyword evidence="2" id="KW-0597">Phosphoprotein</keyword>
<evidence type="ECO:0000256" key="9">
    <source>
        <dbReference type="ARBA" id="ARBA00038999"/>
    </source>
</evidence>
<dbReference type="PANTHER" id="PTHR48013:SF15">
    <property type="entry name" value="DUAL SPECIFICITY MITOGEN-ACTIVATED PROTEIN KINASE KINASE 4"/>
    <property type="match status" value="1"/>
</dbReference>
<proteinExistence type="inferred from homology"/>
<dbReference type="GO" id="GO:0004713">
    <property type="term" value="F:protein tyrosine kinase activity"/>
    <property type="evidence" value="ECO:0007669"/>
    <property type="project" value="UniProtKB-KW"/>
</dbReference>
<keyword evidence="1 14" id="KW-0723">Serine/threonine-protein kinase</keyword>
<keyword evidence="6 13" id="KW-0067">ATP-binding</keyword>
<dbReference type="InterPro" id="IPR008271">
    <property type="entry name" value="Ser/Thr_kinase_AS"/>
</dbReference>
<comment type="catalytic activity">
    <reaction evidence="10">
        <text>L-seryl-[protein] + ATP = O-phospho-L-seryl-[protein] + ADP + H(+)</text>
        <dbReference type="Rhea" id="RHEA:17989"/>
        <dbReference type="Rhea" id="RHEA-COMP:9863"/>
        <dbReference type="Rhea" id="RHEA-COMP:11604"/>
        <dbReference type="ChEBI" id="CHEBI:15378"/>
        <dbReference type="ChEBI" id="CHEBI:29999"/>
        <dbReference type="ChEBI" id="CHEBI:30616"/>
        <dbReference type="ChEBI" id="CHEBI:83421"/>
        <dbReference type="ChEBI" id="CHEBI:456216"/>
        <dbReference type="EC" id="2.7.12.2"/>
    </reaction>
</comment>
<dbReference type="SUPFAM" id="SSF56112">
    <property type="entry name" value="Protein kinase-like (PK-like)"/>
    <property type="match status" value="1"/>
</dbReference>
<evidence type="ECO:0000256" key="14">
    <source>
        <dbReference type="RuleBase" id="RU000304"/>
    </source>
</evidence>
<keyword evidence="17" id="KW-1185">Reference proteome</keyword>
<dbReference type="FunFam" id="3.30.200.20:FF:000126">
    <property type="entry name" value="Dual specificity mitogen-activated protein kinase kinase 4"/>
    <property type="match status" value="1"/>
</dbReference>
<sequence length="415" mass="46646">MSCRPQLIGRSTLRQLKSGESFVSGLKYHSCQGKLTIPNICQDLKFSTEDLIDEGEIGRGAYGFVNRMLHRPTKTVMAVKRIRSTLNEREQRNTLKDLDVVMNSANCPNIVLFYGAIFTEGDCWICMEMMATSLDKFYKFVYNYLQSRIPESIIGKITTATVSALDYLKTALKVIHRDVKPSNILIDCNGNVKLCDFGISGQLVDSIARSRDAGCKPYMAPERIHPELSANGYDIRSDVWSLGITLIELSTGQFPYPSWNSVFEQLTCVLHDDPPSLPECLPKSIQTSSSTTTLVSIECSNYPTTTTSINNSNCSSNNNSTSDESCSSPDFSPEFRDFVSQCLEKDVRFRPKYQALMNEGSRGGLIDKDQSYTAFFHTTKLQSNYLSFFYARSMLANNTRYGTLWNDIEAAISRY</sequence>
<organism evidence="16 17">
    <name type="scientific">Schistosoma mekongi</name>
    <name type="common">Parasitic worm</name>
    <dbReference type="NCBI Taxonomy" id="38744"/>
    <lineage>
        <taxon>Eukaryota</taxon>
        <taxon>Metazoa</taxon>
        <taxon>Spiralia</taxon>
        <taxon>Lophotrochozoa</taxon>
        <taxon>Platyhelminthes</taxon>
        <taxon>Trematoda</taxon>
        <taxon>Digenea</taxon>
        <taxon>Strigeidida</taxon>
        <taxon>Schistosomatoidea</taxon>
        <taxon>Schistosomatidae</taxon>
        <taxon>Schistosoma</taxon>
    </lineage>
</organism>
<comment type="catalytic activity">
    <reaction evidence="12">
        <text>L-tyrosyl-[protein] + ATP = O-phospho-L-tyrosyl-[protein] + ADP + H(+)</text>
        <dbReference type="Rhea" id="RHEA:10596"/>
        <dbReference type="Rhea" id="RHEA-COMP:10136"/>
        <dbReference type="Rhea" id="RHEA-COMP:20101"/>
        <dbReference type="ChEBI" id="CHEBI:15378"/>
        <dbReference type="ChEBI" id="CHEBI:30616"/>
        <dbReference type="ChEBI" id="CHEBI:46858"/>
        <dbReference type="ChEBI" id="CHEBI:61978"/>
        <dbReference type="ChEBI" id="CHEBI:456216"/>
        <dbReference type="EC" id="2.7.12.2"/>
    </reaction>
</comment>
<evidence type="ECO:0000256" key="12">
    <source>
        <dbReference type="ARBA" id="ARBA00051693"/>
    </source>
</evidence>
<dbReference type="GO" id="GO:0004708">
    <property type="term" value="F:MAP kinase kinase activity"/>
    <property type="evidence" value="ECO:0007669"/>
    <property type="project" value="UniProtKB-EC"/>
</dbReference>
<dbReference type="EC" id="2.7.12.2" evidence="9"/>
<feature type="domain" description="Protein kinase" evidence="15">
    <location>
        <begin position="51"/>
        <end position="376"/>
    </location>
</feature>
<dbReference type="PROSITE" id="PS00107">
    <property type="entry name" value="PROTEIN_KINASE_ATP"/>
    <property type="match status" value="1"/>
</dbReference>
<reference evidence="16" key="1">
    <citation type="submission" date="2022-04" db="EMBL/GenBank/DDBJ databases">
        <authorList>
            <person name="Xu L."/>
            <person name="Lv Z."/>
        </authorList>
    </citation>
    <scope>NUCLEOTIDE SEQUENCE</scope>
    <source>
        <strain evidence="16">LV_2022a</strain>
    </source>
</reference>
<evidence type="ECO:0000256" key="2">
    <source>
        <dbReference type="ARBA" id="ARBA00022553"/>
    </source>
</evidence>
<dbReference type="FunFam" id="1.10.510.10:FF:000432">
    <property type="entry name" value="mitogen-activated protein kinase kinase 3"/>
    <property type="match status" value="1"/>
</dbReference>
<dbReference type="InterPro" id="IPR011009">
    <property type="entry name" value="Kinase-like_dom_sf"/>
</dbReference>
<comment type="caution">
    <text evidence="16">The sequence shown here is derived from an EMBL/GenBank/DDBJ whole genome shotgun (WGS) entry which is preliminary data.</text>
</comment>
<dbReference type="InterPro" id="IPR017441">
    <property type="entry name" value="Protein_kinase_ATP_BS"/>
</dbReference>
<comment type="similarity">
    <text evidence="8">Belongs to the protein kinase superfamily. STE Ser/Thr protein kinase family. MAP kinase kinase subfamily.</text>
</comment>
<accession>A0AAE1Z751</accession>